<keyword evidence="2 8" id="KW-0489">Methyltransferase</keyword>
<keyword evidence="9" id="KW-1185">Reference proteome</keyword>
<evidence type="ECO:0000256" key="3">
    <source>
        <dbReference type="ARBA" id="ARBA00022679"/>
    </source>
</evidence>
<protein>
    <submittedName>
        <fullName evidence="8">Methylated-DNA--[protein]-cysteine S-methyltransferase</fullName>
    </submittedName>
</protein>
<evidence type="ECO:0000256" key="4">
    <source>
        <dbReference type="ARBA" id="ARBA00022763"/>
    </source>
</evidence>
<gene>
    <name evidence="8" type="ORF">FHP91_18420</name>
</gene>
<name>A0A557QG42_9RHOO</name>
<dbReference type="Pfam" id="PF01035">
    <property type="entry name" value="DNA_binding_1"/>
    <property type="match status" value="1"/>
</dbReference>
<evidence type="ECO:0000256" key="2">
    <source>
        <dbReference type="ARBA" id="ARBA00022603"/>
    </source>
</evidence>
<dbReference type="GO" id="GO:0006281">
    <property type="term" value="P:DNA repair"/>
    <property type="evidence" value="ECO:0007669"/>
    <property type="project" value="UniProtKB-KW"/>
</dbReference>
<evidence type="ECO:0000313" key="9">
    <source>
        <dbReference type="Proteomes" id="UP000319502"/>
    </source>
</evidence>
<evidence type="ECO:0000313" key="8">
    <source>
        <dbReference type="EMBL" id="TVO51877.1"/>
    </source>
</evidence>
<dbReference type="InterPro" id="IPR036631">
    <property type="entry name" value="MGMT_N_sf"/>
</dbReference>
<dbReference type="PROSITE" id="PS00374">
    <property type="entry name" value="MGMT"/>
    <property type="match status" value="1"/>
</dbReference>
<dbReference type="SUPFAM" id="SSF46767">
    <property type="entry name" value="Methylated DNA-protein cysteine methyltransferase, C-terminal domain"/>
    <property type="match status" value="1"/>
</dbReference>
<dbReference type="InterPro" id="IPR014048">
    <property type="entry name" value="MethylDNA_cys_MeTrfase_DNA-bd"/>
</dbReference>
<dbReference type="SUPFAM" id="SSF53155">
    <property type="entry name" value="Methylated DNA-protein cysteine methyltransferase domain"/>
    <property type="match status" value="1"/>
</dbReference>
<dbReference type="InterPro" id="IPR001497">
    <property type="entry name" value="MethylDNA_cys_MeTrfase_AS"/>
</dbReference>
<comment type="caution">
    <text evidence="8">The sequence shown here is derived from an EMBL/GenBank/DDBJ whole genome shotgun (WGS) entry which is preliminary data.</text>
</comment>
<keyword evidence="5" id="KW-0234">DNA repair</keyword>
<dbReference type="GO" id="GO:0003908">
    <property type="term" value="F:methylated-DNA-[protein]-cysteine S-methyltransferase activity"/>
    <property type="evidence" value="ECO:0007669"/>
    <property type="project" value="UniProtKB-EC"/>
</dbReference>
<accession>A0A557QG42</accession>
<evidence type="ECO:0000256" key="6">
    <source>
        <dbReference type="ARBA" id="ARBA00049348"/>
    </source>
</evidence>
<dbReference type="AlphaFoldDB" id="A0A557QG42"/>
<dbReference type="GO" id="GO:0032259">
    <property type="term" value="P:methylation"/>
    <property type="evidence" value="ECO:0007669"/>
    <property type="project" value="UniProtKB-KW"/>
</dbReference>
<dbReference type="CDD" id="cd06445">
    <property type="entry name" value="ATase"/>
    <property type="match status" value="1"/>
</dbReference>
<organism evidence="8 9">
    <name type="scientific">Denitromonas halophila</name>
    <dbReference type="NCBI Taxonomy" id="1629404"/>
    <lineage>
        <taxon>Bacteria</taxon>
        <taxon>Pseudomonadati</taxon>
        <taxon>Pseudomonadota</taxon>
        <taxon>Betaproteobacteria</taxon>
        <taxon>Rhodocyclales</taxon>
        <taxon>Zoogloeaceae</taxon>
        <taxon>Denitromonas</taxon>
    </lineage>
</organism>
<dbReference type="Proteomes" id="UP000319502">
    <property type="component" value="Unassembled WGS sequence"/>
</dbReference>
<dbReference type="PANTHER" id="PTHR10815">
    <property type="entry name" value="METHYLATED-DNA--PROTEIN-CYSTEINE METHYLTRANSFERASE"/>
    <property type="match status" value="1"/>
</dbReference>
<dbReference type="NCBIfam" id="TIGR00589">
    <property type="entry name" value="ogt"/>
    <property type="match status" value="1"/>
</dbReference>
<proteinExistence type="predicted"/>
<dbReference type="Gene3D" id="3.30.160.70">
    <property type="entry name" value="Methylated DNA-protein cysteine methyltransferase domain"/>
    <property type="match status" value="1"/>
</dbReference>
<dbReference type="OrthoDB" id="9811249at2"/>
<reference evidence="8 9" key="1">
    <citation type="submission" date="2019-07" db="EMBL/GenBank/DDBJ databases">
        <title>The pathways for chlorine oxyanion respiration interact through the shared metabolite chlorate.</title>
        <authorList>
            <person name="Barnum T.P."/>
            <person name="Cheng Y."/>
            <person name="Hill K.A."/>
            <person name="Lucas L.N."/>
            <person name="Carlson H.K."/>
            <person name="Coates J.D."/>
        </authorList>
    </citation>
    <scope>NUCLEOTIDE SEQUENCE [LARGE SCALE GENOMIC DNA]</scope>
    <source>
        <strain evidence="8 9">SFB-3</strain>
    </source>
</reference>
<dbReference type="PANTHER" id="PTHR10815:SF13">
    <property type="entry name" value="METHYLATED-DNA--PROTEIN-CYSTEINE METHYLTRANSFERASE"/>
    <property type="match status" value="1"/>
</dbReference>
<comment type="catalytic activity">
    <reaction evidence="1">
        <text>a 4-O-methyl-thymidine in DNA + L-cysteinyl-[protein] = a thymidine in DNA + S-methyl-L-cysteinyl-[protein]</text>
        <dbReference type="Rhea" id="RHEA:53428"/>
        <dbReference type="Rhea" id="RHEA-COMP:10131"/>
        <dbReference type="Rhea" id="RHEA-COMP:10132"/>
        <dbReference type="Rhea" id="RHEA-COMP:13555"/>
        <dbReference type="Rhea" id="RHEA-COMP:13556"/>
        <dbReference type="ChEBI" id="CHEBI:29950"/>
        <dbReference type="ChEBI" id="CHEBI:82612"/>
        <dbReference type="ChEBI" id="CHEBI:137386"/>
        <dbReference type="ChEBI" id="CHEBI:137387"/>
        <dbReference type="EC" id="2.1.1.63"/>
    </reaction>
</comment>
<dbReference type="EMBL" id="VMNK01000018">
    <property type="protein sequence ID" value="TVO51877.1"/>
    <property type="molecule type" value="Genomic_DNA"/>
</dbReference>
<keyword evidence="3 8" id="KW-0808">Transferase</keyword>
<sequence>MTTAIDTPFDSVLPTPFGALGIRADDDALSEICFLPPGTPALPGTHPLTRETEQQLRAYLASPQHRFDLPLNPAGTAFQRRVWAEIAAIAPGELRAYGQLAARLGSAARAVGQACGANPFPVVVPCHRVVAQHALGGFAHARNGFLIDTKQWLIQHEQRR</sequence>
<dbReference type="InterPro" id="IPR036388">
    <property type="entry name" value="WH-like_DNA-bd_sf"/>
</dbReference>
<dbReference type="Gene3D" id="1.10.10.10">
    <property type="entry name" value="Winged helix-like DNA-binding domain superfamily/Winged helix DNA-binding domain"/>
    <property type="match status" value="1"/>
</dbReference>
<dbReference type="InterPro" id="IPR036217">
    <property type="entry name" value="MethylDNA_cys_MeTrfase_DNAb"/>
</dbReference>
<keyword evidence="4" id="KW-0227">DNA damage</keyword>
<feature type="domain" description="Methylated-DNA-[protein]-cysteine S-methyltransferase DNA binding" evidence="7">
    <location>
        <begin position="77"/>
        <end position="158"/>
    </location>
</feature>
<evidence type="ECO:0000256" key="1">
    <source>
        <dbReference type="ARBA" id="ARBA00001286"/>
    </source>
</evidence>
<comment type="catalytic activity">
    <reaction evidence="6">
        <text>a 6-O-methyl-2'-deoxyguanosine in DNA + L-cysteinyl-[protein] = S-methyl-L-cysteinyl-[protein] + a 2'-deoxyguanosine in DNA</text>
        <dbReference type="Rhea" id="RHEA:24000"/>
        <dbReference type="Rhea" id="RHEA-COMP:10131"/>
        <dbReference type="Rhea" id="RHEA-COMP:10132"/>
        <dbReference type="Rhea" id="RHEA-COMP:11367"/>
        <dbReference type="Rhea" id="RHEA-COMP:11368"/>
        <dbReference type="ChEBI" id="CHEBI:29950"/>
        <dbReference type="ChEBI" id="CHEBI:82612"/>
        <dbReference type="ChEBI" id="CHEBI:85445"/>
        <dbReference type="ChEBI" id="CHEBI:85448"/>
        <dbReference type="EC" id="2.1.1.63"/>
    </reaction>
</comment>
<dbReference type="RefSeq" id="WP_144310971.1">
    <property type="nucleotide sequence ID" value="NZ_VMNK01000018.1"/>
</dbReference>
<evidence type="ECO:0000259" key="7">
    <source>
        <dbReference type="Pfam" id="PF01035"/>
    </source>
</evidence>
<evidence type="ECO:0000256" key="5">
    <source>
        <dbReference type="ARBA" id="ARBA00023204"/>
    </source>
</evidence>